<dbReference type="InterPro" id="IPR042460">
    <property type="entry name" value="DCN1-like_PONY"/>
</dbReference>
<feature type="compositionally biased region" description="Basic residues" evidence="2">
    <location>
        <begin position="62"/>
        <end position="76"/>
    </location>
</feature>
<evidence type="ECO:0000256" key="2">
    <source>
        <dbReference type="SAM" id="MobiDB-lite"/>
    </source>
</evidence>
<dbReference type="InterPro" id="IPR014764">
    <property type="entry name" value="DCN-prot"/>
</dbReference>
<feature type="domain" description="DCUN1" evidence="3">
    <location>
        <begin position="150"/>
        <end position="365"/>
    </location>
</feature>
<evidence type="ECO:0000313" key="5">
    <source>
        <dbReference type="Proteomes" id="UP000815677"/>
    </source>
</evidence>
<dbReference type="Pfam" id="PF03556">
    <property type="entry name" value="Cullin_binding"/>
    <property type="match status" value="1"/>
</dbReference>
<feature type="region of interest" description="Disordered" evidence="2">
    <location>
        <begin position="1"/>
        <end position="149"/>
    </location>
</feature>
<sequence>MPPKRKRDTEATEAAPSRSTRSSARQSNASTGTKDASPPPAKKTSTRKKKSDDVDEAAPAPKKAKTAKKPAAKKGKKAADDSDDTQSKSQPPPTLVSTPPPPIPEPAFDADPKSLASEAPLPPPPASAAKPMAPKPAPATKTAPAKIEPYSADRAASLFKEYADDDEPDVMGPENLGRFCTDADIPMDGSLPLILAWQLDAKEMGKFTKSEWTKGTDAIKISTAAQLAMFVKDLEQVLTKGKLPKSTSKKDPYDRTAVNKYAANPTNAFQTFYMYCFNYAKPEQSRNIDMETSVALWSVSLVPKYPIMAEVLEFINQNEGSYKATNKDLWSMMLEFCTTVKPTLEDYEADGAWPTLLDDFVAWKKEKATNGNGTSE</sequence>
<feature type="compositionally biased region" description="Low complexity" evidence="2">
    <location>
        <begin position="127"/>
        <end position="146"/>
    </location>
</feature>
<organism evidence="4 5">
    <name type="scientific">Mycena chlorophos</name>
    <name type="common">Agaric fungus</name>
    <name type="synonym">Agaricus chlorophos</name>
    <dbReference type="NCBI Taxonomy" id="658473"/>
    <lineage>
        <taxon>Eukaryota</taxon>
        <taxon>Fungi</taxon>
        <taxon>Dikarya</taxon>
        <taxon>Basidiomycota</taxon>
        <taxon>Agaricomycotina</taxon>
        <taxon>Agaricomycetes</taxon>
        <taxon>Agaricomycetidae</taxon>
        <taxon>Agaricales</taxon>
        <taxon>Marasmiineae</taxon>
        <taxon>Mycenaceae</taxon>
        <taxon>Mycena</taxon>
    </lineage>
</organism>
<dbReference type="Gene3D" id="1.10.238.200">
    <property type="entry name" value="Cullin, PONY binding domain"/>
    <property type="match status" value="1"/>
</dbReference>
<keyword evidence="5" id="KW-1185">Reference proteome</keyword>
<dbReference type="PANTHER" id="PTHR12281">
    <property type="entry name" value="RP42 RELATED"/>
    <property type="match status" value="1"/>
</dbReference>
<dbReference type="Gene3D" id="1.10.238.10">
    <property type="entry name" value="EF-hand"/>
    <property type="match status" value="1"/>
</dbReference>
<dbReference type="InterPro" id="IPR005176">
    <property type="entry name" value="PONY_dom"/>
</dbReference>
<dbReference type="EMBL" id="DF848467">
    <property type="protein sequence ID" value="GAT53712.1"/>
    <property type="molecule type" value="Genomic_DNA"/>
</dbReference>
<accession>A0ABQ0LRU0</accession>
<proteinExistence type="predicted"/>
<evidence type="ECO:0000256" key="1">
    <source>
        <dbReference type="RuleBase" id="RU410713"/>
    </source>
</evidence>
<reference evidence="4" key="1">
    <citation type="submission" date="2014-09" db="EMBL/GenBank/DDBJ databases">
        <title>Genome sequence of the luminous mushroom Mycena chlorophos for searching fungal bioluminescence genes.</title>
        <authorList>
            <person name="Tanaka Y."/>
            <person name="Kasuga D."/>
            <person name="Oba Y."/>
            <person name="Hase S."/>
            <person name="Sato K."/>
            <person name="Oba Y."/>
            <person name="Sakakibara Y."/>
        </authorList>
    </citation>
    <scope>NUCLEOTIDE SEQUENCE</scope>
</reference>
<dbReference type="Proteomes" id="UP000815677">
    <property type="component" value="Unassembled WGS sequence"/>
</dbReference>
<comment type="function">
    <text evidence="1">Neddylation of cullins play an essential role in the regulation of SCF-type complexes activity.</text>
</comment>
<name>A0ABQ0LRU0_MYCCL</name>
<evidence type="ECO:0000313" key="4">
    <source>
        <dbReference type="EMBL" id="GAT53712.1"/>
    </source>
</evidence>
<gene>
    <name evidence="4" type="ORF">MCHLO_10641</name>
</gene>
<feature type="compositionally biased region" description="Low complexity" evidence="2">
    <location>
        <begin position="12"/>
        <end position="31"/>
    </location>
</feature>
<evidence type="ECO:0000259" key="3">
    <source>
        <dbReference type="PROSITE" id="PS51229"/>
    </source>
</evidence>
<dbReference type="PANTHER" id="PTHR12281:SF12">
    <property type="entry name" value="DEFECTIVE IN CULLIN NEDDYLATION PROTEIN"/>
    <property type="match status" value="1"/>
</dbReference>
<feature type="compositionally biased region" description="Pro residues" evidence="2">
    <location>
        <begin position="90"/>
        <end position="105"/>
    </location>
</feature>
<dbReference type="PROSITE" id="PS51229">
    <property type="entry name" value="DCUN1"/>
    <property type="match status" value="1"/>
</dbReference>
<protein>
    <recommendedName>
        <fullName evidence="1">Defective in cullin neddylation protein</fullName>
    </recommendedName>
</protein>